<evidence type="ECO:0000256" key="6">
    <source>
        <dbReference type="ARBA" id="ARBA00023101"/>
    </source>
</evidence>
<dbReference type="InterPro" id="IPR008922">
    <property type="entry name" value="Di-copper_centre_dom_sf"/>
</dbReference>
<evidence type="ECO:0000256" key="1">
    <source>
        <dbReference type="ARBA" id="ARBA00004573"/>
    </source>
</evidence>
<dbReference type="PANTHER" id="PTHR11511">
    <property type="entry name" value="LARVAL STORAGE PROTEIN/PHENOLOXIDASE"/>
    <property type="match status" value="1"/>
</dbReference>
<dbReference type="GO" id="GO:0005576">
    <property type="term" value="C:extracellular region"/>
    <property type="evidence" value="ECO:0007669"/>
    <property type="project" value="UniProtKB-SubCell"/>
</dbReference>
<protein>
    <recommendedName>
        <fullName evidence="8">Tyrosinase copper-binding domain-containing protein</fullName>
    </recommendedName>
</protein>
<dbReference type="GO" id="GO:0042438">
    <property type="term" value="P:melanin biosynthetic process"/>
    <property type="evidence" value="ECO:0007669"/>
    <property type="project" value="UniProtKB-KW"/>
</dbReference>
<evidence type="ECO:0000256" key="4">
    <source>
        <dbReference type="ARBA" id="ARBA00022525"/>
    </source>
</evidence>
<dbReference type="Pfam" id="PF03723">
    <property type="entry name" value="Hemocyanin_C"/>
    <property type="match status" value="1"/>
</dbReference>
<dbReference type="GO" id="GO:0046872">
    <property type="term" value="F:metal ion binding"/>
    <property type="evidence" value="ECO:0007669"/>
    <property type="project" value="UniProtKB-KW"/>
</dbReference>
<reference evidence="9" key="3">
    <citation type="submission" date="2025-09" db="UniProtKB">
        <authorList>
            <consortium name="Ensembl"/>
        </authorList>
    </citation>
    <scope>IDENTIFICATION</scope>
</reference>
<dbReference type="PRINTS" id="PR00187">
    <property type="entry name" value="HAEMOCYANIN"/>
</dbReference>
<reference evidence="9" key="2">
    <citation type="submission" date="2025-08" db="UniProtKB">
        <authorList>
            <consortium name="Ensembl"/>
        </authorList>
    </citation>
    <scope>IDENTIFICATION</scope>
</reference>
<dbReference type="Proteomes" id="UP000007875">
    <property type="component" value="Unassembled WGS sequence"/>
</dbReference>
<keyword evidence="6" id="KW-0470">Melanin biosynthesis</keyword>
<dbReference type="InterPro" id="IPR000896">
    <property type="entry name" value="Hemocyanin/hexamerin_mid_dom"/>
</dbReference>
<proteinExistence type="inferred from homology"/>
<dbReference type="GeneTree" id="ENSGT00940000165243"/>
<evidence type="ECO:0000256" key="2">
    <source>
        <dbReference type="ARBA" id="ARBA00004613"/>
    </source>
</evidence>
<dbReference type="Pfam" id="PF00372">
    <property type="entry name" value="Hemocyanin_M"/>
    <property type="match status" value="1"/>
</dbReference>
<dbReference type="SUPFAM" id="SSF81296">
    <property type="entry name" value="E set domains"/>
    <property type="match status" value="1"/>
</dbReference>
<evidence type="ECO:0000256" key="3">
    <source>
        <dbReference type="ARBA" id="ARBA00009928"/>
    </source>
</evidence>
<dbReference type="InterPro" id="IPR013788">
    <property type="entry name" value="Hemocyanin/hexamerin"/>
</dbReference>
<keyword evidence="10" id="KW-1185">Reference proteome</keyword>
<dbReference type="OMA" id="ICKEEHM"/>
<evidence type="ECO:0000256" key="7">
    <source>
        <dbReference type="ARBA" id="ARBA00023157"/>
    </source>
</evidence>
<dbReference type="AlphaFoldDB" id="H2YIQ9"/>
<comment type="similarity">
    <text evidence="3">Belongs to the tyrosinase family.</text>
</comment>
<accession>H2YIQ9</accession>
<keyword evidence="7" id="KW-1015">Disulfide bond</keyword>
<feature type="domain" description="Tyrosinase copper-binding" evidence="8">
    <location>
        <begin position="326"/>
        <end position="337"/>
    </location>
</feature>
<dbReference type="STRING" id="51511.ENSCSAVP00000005208"/>
<dbReference type="GO" id="GO:0031410">
    <property type="term" value="C:cytoplasmic vesicle"/>
    <property type="evidence" value="ECO:0007669"/>
    <property type="project" value="UniProtKB-ARBA"/>
</dbReference>
<dbReference type="Gene3D" id="1.10.1280.10">
    <property type="entry name" value="Di-copper center containing domain from catechol oxidase"/>
    <property type="match status" value="1"/>
</dbReference>
<keyword evidence="5" id="KW-0479">Metal-binding</keyword>
<evidence type="ECO:0000313" key="9">
    <source>
        <dbReference type="Ensembl" id="ENSCSAVP00000005208.1"/>
    </source>
</evidence>
<evidence type="ECO:0000256" key="5">
    <source>
        <dbReference type="ARBA" id="ARBA00022723"/>
    </source>
</evidence>
<sequence length="793" mass="92145">EMQKEKKADVKYYQTRVESLINWVPDDRSDNYDDASGIGLNNAFNGFDTNHREKAETFISELERVEEETDDLDAVLDYADARQRSREVNDIMYRYVIEAYMVHSKLCKKNHVRYPDPPKMDPSVMQSAAMTGSGVGVGVPEELWMNYWRCDADFNFHHNHWHAVYRGSWDLYYRQGELFGYMHAQMLARYDADRESWGLDPVKEYKFDETEPDGFDAGFEFHNKYGWMVPRPKEQIWPQKYAKENQENEKKIWKCFDEGLVEYDDIMLPMDTNIAGHIIESSSRNFSRNLGSFHNMGHMRVYTEEMKKKGRDITTYMGSPLCAVRDPIFFRWHKHVDNLYQYWNNKVKTDLKENAPPVIIDPCDVIMVPGREMPKDFEKWGGNDWMKTDFSNGEIQTTLKKAELAFEWDYKLGHEEFTYFLRLKRKPGTEGELRLTLRLFICKEEHMNNRRRWIEMDKFVHIMPAKMKQCVVKRLDRESSVIKRSHDATNKSDEAKQPSIEIKQGNCDCGWPYSMLLPRGDKNGEKWLLGVYVSDANNDEINVCASCGSMSYCGTEDQVYPDKMIMGYPFATPMAINNKVVSISDAASQLDNFCITPFTIRNDHPFVKPAPVIPPIPVEEEEDTPLPLYSPLNVLGEFGSSGYSRSRLTGRLRVLLDDTDFHQMGVERVRVVFKGRSDQAYNITNVRIALRMGNTLNIDPKCNVDVKFKGANEAEVPMEGLMSDELVLPVKTGGENDYWLTFTLGSPGCFGLAENHNRTNTYRLNKNFVEEATVNDDWEMFQEHIKQFNNIYC</sequence>
<dbReference type="PANTHER" id="PTHR11511:SF4">
    <property type="entry name" value="PHENOLOXIDASE 2-RELATED"/>
    <property type="match status" value="1"/>
</dbReference>
<dbReference type="Gene3D" id="2.60.40.1520">
    <property type="entry name" value="Hemocyanin, C-terminal domain"/>
    <property type="match status" value="1"/>
</dbReference>
<dbReference type="InParanoid" id="H2YIQ9"/>
<dbReference type="InterPro" id="IPR037020">
    <property type="entry name" value="Hemocyanin_C_sf"/>
</dbReference>
<dbReference type="InterPro" id="IPR002227">
    <property type="entry name" value="Tyrosinase_Cu-bd"/>
</dbReference>
<organism evidence="9 10">
    <name type="scientific">Ciona savignyi</name>
    <name type="common">Pacific transparent sea squirt</name>
    <dbReference type="NCBI Taxonomy" id="51511"/>
    <lineage>
        <taxon>Eukaryota</taxon>
        <taxon>Metazoa</taxon>
        <taxon>Chordata</taxon>
        <taxon>Tunicata</taxon>
        <taxon>Ascidiacea</taxon>
        <taxon>Phlebobranchia</taxon>
        <taxon>Cionidae</taxon>
        <taxon>Ciona</taxon>
    </lineage>
</organism>
<dbReference type="PROSITE" id="PS00498">
    <property type="entry name" value="TYROSINASE_2"/>
    <property type="match status" value="1"/>
</dbReference>
<evidence type="ECO:0000259" key="8">
    <source>
        <dbReference type="PROSITE" id="PS00498"/>
    </source>
</evidence>
<reference evidence="10" key="1">
    <citation type="submission" date="2003-08" db="EMBL/GenBank/DDBJ databases">
        <authorList>
            <person name="Birren B."/>
            <person name="Nusbaum C."/>
            <person name="Abebe A."/>
            <person name="Abouelleil A."/>
            <person name="Adekoya E."/>
            <person name="Ait-zahra M."/>
            <person name="Allen N."/>
            <person name="Allen T."/>
            <person name="An P."/>
            <person name="Anderson M."/>
            <person name="Anderson S."/>
            <person name="Arachchi H."/>
            <person name="Armbruster J."/>
            <person name="Bachantsang P."/>
            <person name="Baldwin J."/>
            <person name="Barry A."/>
            <person name="Bayul T."/>
            <person name="Blitshsteyn B."/>
            <person name="Bloom T."/>
            <person name="Blye J."/>
            <person name="Boguslavskiy L."/>
            <person name="Borowsky M."/>
            <person name="Boukhgalter B."/>
            <person name="Brunache A."/>
            <person name="Butler J."/>
            <person name="Calixte N."/>
            <person name="Calvo S."/>
            <person name="Camarata J."/>
            <person name="Campo K."/>
            <person name="Chang J."/>
            <person name="Cheshatsang Y."/>
            <person name="Citroen M."/>
            <person name="Collymore A."/>
            <person name="Considine T."/>
            <person name="Cook A."/>
            <person name="Cooke P."/>
            <person name="Corum B."/>
            <person name="Cuomo C."/>
            <person name="David R."/>
            <person name="Dawoe T."/>
            <person name="Degray S."/>
            <person name="Dodge S."/>
            <person name="Dooley K."/>
            <person name="Dorje P."/>
            <person name="Dorjee K."/>
            <person name="Dorris L."/>
            <person name="Duffey N."/>
            <person name="Dupes A."/>
            <person name="Elkins T."/>
            <person name="Engels R."/>
            <person name="Erickson J."/>
            <person name="Farina A."/>
            <person name="Faro S."/>
            <person name="Ferreira P."/>
            <person name="Fischer H."/>
            <person name="Fitzgerald M."/>
            <person name="Foley K."/>
            <person name="Gage D."/>
            <person name="Galagan J."/>
            <person name="Gearin G."/>
            <person name="Gnerre S."/>
            <person name="Gnirke A."/>
            <person name="Goyette A."/>
            <person name="Graham J."/>
            <person name="Grandbois E."/>
            <person name="Gyaltsen K."/>
            <person name="Hafez N."/>
            <person name="Hagopian D."/>
            <person name="Hagos B."/>
            <person name="Hall J."/>
            <person name="Hatcher B."/>
            <person name="Heller A."/>
            <person name="Higgins H."/>
            <person name="Honan T."/>
            <person name="Horn A."/>
            <person name="Houde N."/>
            <person name="Hughes L."/>
            <person name="Hulme W."/>
            <person name="Husby E."/>
            <person name="Iliev I."/>
            <person name="Jaffe D."/>
            <person name="Jones C."/>
            <person name="Kamal M."/>
            <person name="Kamat A."/>
            <person name="Kamvysselis M."/>
            <person name="Karlsson E."/>
            <person name="Kells C."/>
            <person name="Kieu A."/>
            <person name="Kisner P."/>
            <person name="Kodira C."/>
            <person name="Kulbokas E."/>
            <person name="Labutti K."/>
            <person name="Lama D."/>
            <person name="Landers T."/>
            <person name="Leger J."/>
            <person name="Levine S."/>
            <person name="Lewis D."/>
            <person name="Lewis T."/>
            <person name="Lindblad-toh K."/>
            <person name="Liu X."/>
            <person name="Lokyitsang T."/>
            <person name="Lokyitsang Y."/>
            <person name="Lucien O."/>
            <person name="Lui A."/>
            <person name="Ma L.J."/>
            <person name="Mabbitt R."/>
            <person name="Macdonald J."/>
            <person name="Maclean C."/>
            <person name="Major J."/>
            <person name="Manning J."/>
            <person name="Marabella R."/>
            <person name="Maru K."/>
            <person name="Matthews C."/>
            <person name="Mauceli E."/>
            <person name="Mccarthy M."/>
            <person name="Mcdonough S."/>
            <person name="Mcghee T."/>
            <person name="Meldrim J."/>
            <person name="Meneus L."/>
            <person name="Mesirov J."/>
            <person name="Mihalev A."/>
            <person name="Mihova T."/>
            <person name="Mikkelsen T."/>
            <person name="Mlenga V."/>
            <person name="Moru K."/>
            <person name="Mozes J."/>
            <person name="Mulrain L."/>
            <person name="Munson G."/>
            <person name="Naylor J."/>
            <person name="Newes C."/>
            <person name="Nguyen C."/>
            <person name="Nguyen N."/>
            <person name="Nguyen T."/>
            <person name="Nicol R."/>
            <person name="Nielsen C."/>
            <person name="Nizzari M."/>
            <person name="Norbu C."/>
            <person name="Norbu N."/>
            <person name="O'donnell P."/>
            <person name="Okoawo O."/>
            <person name="O'leary S."/>
            <person name="Omotosho B."/>
            <person name="O'neill K."/>
            <person name="Osman S."/>
            <person name="Parker S."/>
            <person name="Perrin D."/>
            <person name="Phunkhang P."/>
            <person name="Piqani B."/>
            <person name="Purcell S."/>
            <person name="Rachupka T."/>
            <person name="Ramasamy U."/>
            <person name="Rameau R."/>
            <person name="Ray V."/>
            <person name="Raymond C."/>
            <person name="Retta R."/>
            <person name="Richardson S."/>
            <person name="Rise C."/>
            <person name="Rodriguez J."/>
            <person name="Rogers J."/>
            <person name="Rogov P."/>
            <person name="Rutman M."/>
            <person name="Schupbach R."/>
            <person name="Seaman C."/>
            <person name="Settipalli S."/>
            <person name="Sharpe T."/>
            <person name="Sheridan J."/>
            <person name="Sherpa N."/>
            <person name="Shi J."/>
            <person name="Smirnov S."/>
            <person name="Smith C."/>
            <person name="Sougnez C."/>
            <person name="Spencer B."/>
            <person name="Stalker J."/>
            <person name="Stange-thomann N."/>
            <person name="Stavropoulos S."/>
            <person name="Stetson K."/>
            <person name="Stone C."/>
            <person name="Stone S."/>
            <person name="Stubbs M."/>
            <person name="Talamas J."/>
            <person name="Tchuinga P."/>
            <person name="Tenzing P."/>
            <person name="Tesfaye S."/>
            <person name="Theodore J."/>
            <person name="Thoulutsang Y."/>
            <person name="Topham K."/>
            <person name="Towey S."/>
            <person name="Tsamla T."/>
            <person name="Tsomo N."/>
            <person name="Vallee D."/>
            <person name="Vassiliev H."/>
            <person name="Venkataraman V."/>
            <person name="Vinson J."/>
            <person name="Vo A."/>
            <person name="Wade C."/>
            <person name="Wang S."/>
            <person name="Wangchuk T."/>
            <person name="Wangdi T."/>
            <person name="Whittaker C."/>
            <person name="Wilkinson J."/>
            <person name="Wu Y."/>
            <person name="Wyman D."/>
            <person name="Yadav S."/>
            <person name="Yang S."/>
            <person name="Yang X."/>
            <person name="Yeager S."/>
            <person name="Yee E."/>
            <person name="Young G."/>
            <person name="Zainoun J."/>
            <person name="Zembeck L."/>
            <person name="Zimmer A."/>
            <person name="Zody M."/>
            <person name="Lander E."/>
        </authorList>
    </citation>
    <scope>NUCLEOTIDE SEQUENCE [LARGE SCALE GENOMIC DNA]</scope>
</reference>
<dbReference type="eggNOG" id="ENOG502QQCG">
    <property type="taxonomic scope" value="Eukaryota"/>
</dbReference>
<evidence type="ECO:0000313" key="10">
    <source>
        <dbReference type="Proteomes" id="UP000007875"/>
    </source>
</evidence>
<comment type="subcellular location">
    <subcellularLocation>
        <location evidence="1">Melanosome membrane</location>
        <topology evidence="1">Single-pass type I membrane protein</topology>
    </subcellularLocation>
    <subcellularLocation>
        <location evidence="2">Secreted</location>
    </subcellularLocation>
</comment>
<keyword evidence="4" id="KW-0964">Secreted</keyword>
<dbReference type="Ensembl" id="ENSCSAVT00000005279.1">
    <property type="protein sequence ID" value="ENSCSAVP00000005208.1"/>
    <property type="gene ID" value="ENSCSAVG00000003103.1"/>
</dbReference>
<dbReference type="SUPFAM" id="SSF48056">
    <property type="entry name" value="Di-copper centre-containing domain"/>
    <property type="match status" value="1"/>
</dbReference>
<dbReference type="InterPro" id="IPR014756">
    <property type="entry name" value="Ig_E-set"/>
</dbReference>
<name>H2YIQ9_CIOSA</name>
<dbReference type="InterPro" id="IPR005203">
    <property type="entry name" value="Hemocyanin_C"/>
</dbReference>
<dbReference type="GO" id="GO:0016491">
    <property type="term" value="F:oxidoreductase activity"/>
    <property type="evidence" value="ECO:0007669"/>
    <property type="project" value="InterPro"/>
</dbReference>